<reference evidence="1 2" key="1">
    <citation type="submission" date="2024-07" db="EMBL/GenBank/DDBJ databases">
        <title>Chromosome-level genome assembly of the water stick insect Ranatra chinensis (Heteroptera: Nepidae).</title>
        <authorList>
            <person name="Liu X."/>
        </authorList>
    </citation>
    <scope>NUCLEOTIDE SEQUENCE [LARGE SCALE GENOMIC DNA]</scope>
    <source>
        <strain evidence="1">Cailab_2021Rc</strain>
        <tissue evidence="1">Muscle</tissue>
    </source>
</reference>
<proteinExistence type="predicted"/>
<dbReference type="AlphaFoldDB" id="A0ABD0YL29"/>
<feature type="non-terminal residue" evidence="1">
    <location>
        <position position="1"/>
    </location>
</feature>
<evidence type="ECO:0000313" key="1">
    <source>
        <dbReference type="EMBL" id="KAL1117844.1"/>
    </source>
</evidence>
<name>A0ABD0YL29_9HEMI</name>
<comment type="caution">
    <text evidence="1">The sequence shown here is derived from an EMBL/GenBank/DDBJ whole genome shotgun (WGS) entry which is preliminary data.</text>
</comment>
<dbReference type="EMBL" id="JBFDAA010000015">
    <property type="protein sequence ID" value="KAL1117844.1"/>
    <property type="molecule type" value="Genomic_DNA"/>
</dbReference>
<sequence length="177" mass="20047">GLAVFAKWPICGWYYPGIIEGLGGNKWRETPTVGVFFYDGLRREMKNFNILPADVIPTGSVLCTIDDEAEMTVMTCERESENSVEFTLMKKEKEEGEDEIVKMNFSKLAIKGDSMKIIKQQLEEQHIDVLPKNTNAVSLGIQCITIFLIESIIPSLPICCPLLSYKNKKIYNLKFNS</sequence>
<organism evidence="1 2">
    <name type="scientific">Ranatra chinensis</name>
    <dbReference type="NCBI Taxonomy" id="642074"/>
    <lineage>
        <taxon>Eukaryota</taxon>
        <taxon>Metazoa</taxon>
        <taxon>Ecdysozoa</taxon>
        <taxon>Arthropoda</taxon>
        <taxon>Hexapoda</taxon>
        <taxon>Insecta</taxon>
        <taxon>Pterygota</taxon>
        <taxon>Neoptera</taxon>
        <taxon>Paraneoptera</taxon>
        <taxon>Hemiptera</taxon>
        <taxon>Heteroptera</taxon>
        <taxon>Panheteroptera</taxon>
        <taxon>Nepomorpha</taxon>
        <taxon>Nepidae</taxon>
        <taxon>Ranatrinae</taxon>
        <taxon>Ranatra</taxon>
    </lineage>
</organism>
<accession>A0ABD0YL29</accession>
<dbReference type="Gene3D" id="2.30.30.140">
    <property type="match status" value="1"/>
</dbReference>
<keyword evidence="2" id="KW-1185">Reference proteome</keyword>
<dbReference type="Proteomes" id="UP001558652">
    <property type="component" value="Unassembled WGS sequence"/>
</dbReference>
<evidence type="ECO:0000313" key="2">
    <source>
        <dbReference type="Proteomes" id="UP001558652"/>
    </source>
</evidence>
<gene>
    <name evidence="1" type="ORF">AAG570_004159</name>
</gene>
<protein>
    <submittedName>
        <fullName evidence="1">Uncharacterized protein</fullName>
    </submittedName>
</protein>